<dbReference type="AlphaFoldDB" id="A0AA39G8Y1"/>
<accession>A0AA39G8Y1</accession>
<organism evidence="1 2">
    <name type="scientific">Microctonus hyperodae</name>
    <name type="common">Parasitoid wasp</name>
    <dbReference type="NCBI Taxonomy" id="165561"/>
    <lineage>
        <taxon>Eukaryota</taxon>
        <taxon>Metazoa</taxon>
        <taxon>Ecdysozoa</taxon>
        <taxon>Arthropoda</taxon>
        <taxon>Hexapoda</taxon>
        <taxon>Insecta</taxon>
        <taxon>Pterygota</taxon>
        <taxon>Neoptera</taxon>
        <taxon>Endopterygota</taxon>
        <taxon>Hymenoptera</taxon>
        <taxon>Apocrita</taxon>
        <taxon>Ichneumonoidea</taxon>
        <taxon>Braconidae</taxon>
        <taxon>Euphorinae</taxon>
        <taxon>Microctonus</taxon>
    </lineage>
</organism>
<reference evidence="1" key="1">
    <citation type="journal article" date="2023" name="bioRxiv">
        <title>Scaffold-level genome assemblies of two parasitoid biocontrol wasps reveal the parthenogenesis mechanism and an associated novel virus.</title>
        <authorList>
            <person name="Inwood S."/>
            <person name="Skelly J."/>
            <person name="Guhlin J."/>
            <person name="Harrop T."/>
            <person name="Goldson S."/>
            <person name="Dearden P."/>
        </authorList>
    </citation>
    <scope>NUCLEOTIDE SEQUENCE</scope>
    <source>
        <strain evidence="1">Lincoln</strain>
        <tissue evidence="1">Whole body</tissue>
    </source>
</reference>
<keyword evidence="2" id="KW-1185">Reference proteome</keyword>
<name>A0AA39G8Y1_MICHY</name>
<sequence>MLSALSAMSLATSRVGVSKRKKQANVISGTCQNKCEKVVDIAAKTSIPLINAGSNITLMRSDEYAEIRARLLFDCGLTWKGDVENGKSSSSSNGEYYNS</sequence>
<gene>
    <name evidence="1" type="ORF">PV327_001538</name>
</gene>
<dbReference type="Proteomes" id="UP001168972">
    <property type="component" value="Unassembled WGS sequence"/>
</dbReference>
<evidence type="ECO:0000313" key="2">
    <source>
        <dbReference type="Proteomes" id="UP001168972"/>
    </source>
</evidence>
<evidence type="ECO:0000313" key="1">
    <source>
        <dbReference type="EMBL" id="KAK0183501.1"/>
    </source>
</evidence>
<proteinExistence type="predicted"/>
<comment type="caution">
    <text evidence="1">The sequence shown here is derived from an EMBL/GenBank/DDBJ whole genome shotgun (WGS) entry which is preliminary data.</text>
</comment>
<dbReference type="EMBL" id="JAQQBR010000001">
    <property type="protein sequence ID" value="KAK0183501.1"/>
    <property type="molecule type" value="Genomic_DNA"/>
</dbReference>
<protein>
    <submittedName>
        <fullName evidence="1">Uncharacterized protein</fullName>
    </submittedName>
</protein>
<reference evidence="1" key="2">
    <citation type="submission" date="2023-03" db="EMBL/GenBank/DDBJ databases">
        <authorList>
            <person name="Inwood S.N."/>
            <person name="Skelly J.G."/>
            <person name="Guhlin J."/>
            <person name="Harrop T.W.R."/>
            <person name="Goldson S.G."/>
            <person name="Dearden P.K."/>
        </authorList>
    </citation>
    <scope>NUCLEOTIDE SEQUENCE</scope>
    <source>
        <strain evidence="1">Lincoln</strain>
        <tissue evidence="1">Whole body</tissue>
    </source>
</reference>